<keyword evidence="1" id="KW-0269">Exonuclease</keyword>
<gene>
    <name evidence="1" type="ORF">FRX31_031984</name>
</gene>
<dbReference type="InterPro" id="IPR036691">
    <property type="entry name" value="Endo/exonu/phosph_ase_sf"/>
</dbReference>
<evidence type="ECO:0000313" key="2">
    <source>
        <dbReference type="Proteomes" id="UP000554482"/>
    </source>
</evidence>
<name>A0A7J6V281_THATH</name>
<dbReference type="AlphaFoldDB" id="A0A7J6V281"/>
<sequence>MWNARGAGNEECKANLKEVKKFYTPRIVIVVETRQNEEESCKIIKELGFSGFYVVGARAFSGGIWFLWDDDMVNISGAVQSYQAVHAVITMKQANEPWMLSAVYADPNKQKRKCLWKEFEALSHIGDVGWLAVGDFNTIKDVEEKRGGRPPSVAQLQELS</sequence>
<dbReference type="GO" id="GO:0004519">
    <property type="term" value="F:endonuclease activity"/>
    <property type="evidence" value="ECO:0007669"/>
    <property type="project" value="UniProtKB-KW"/>
</dbReference>
<organism evidence="1 2">
    <name type="scientific">Thalictrum thalictroides</name>
    <name type="common">Rue-anemone</name>
    <name type="synonym">Anemone thalictroides</name>
    <dbReference type="NCBI Taxonomy" id="46969"/>
    <lineage>
        <taxon>Eukaryota</taxon>
        <taxon>Viridiplantae</taxon>
        <taxon>Streptophyta</taxon>
        <taxon>Embryophyta</taxon>
        <taxon>Tracheophyta</taxon>
        <taxon>Spermatophyta</taxon>
        <taxon>Magnoliopsida</taxon>
        <taxon>Ranunculales</taxon>
        <taxon>Ranunculaceae</taxon>
        <taxon>Thalictroideae</taxon>
        <taxon>Thalictrum</taxon>
    </lineage>
</organism>
<reference evidence="1 2" key="1">
    <citation type="submission" date="2020-06" db="EMBL/GenBank/DDBJ databases">
        <title>Transcriptomic and genomic resources for Thalictrum thalictroides and T. hernandezii: Facilitating candidate gene discovery in an emerging model plant lineage.</title>
        <authorList>
            <person name="Arias T."/>
            <person name="Riano-Pachon D.M."/>
            <person name="Di Stilio V.S."/>
        </authorList>
    </citation>
    <scope>NUCLEOTIDE SEQUENCE [LARGE SCALE GENOMIC DNA]</scope>
    <source>
        <strain evidence="2">cv. WT478/WT964</strain>
        <tissue evidence="1">Leaves</tissue>
    </source>
</reference>
<comment type="caution">
    <text evidence="1">The sequence shown here is derived from an EMBL/GenBank/DDBJ whole genome shotgun (WGS) entry which is preliminary data.</text>
</comment>
<dbReference type="OrthoDB" id="1113909at2759"/>
<keyword evidence="1" id="KW-0378">Hydrolase</keyword>
<keyword evidence="1" id="KW-0540">Nuclease</keyword>
<accession>A0A7J6V281</accession>
<dbReference type="PANTHER" id="PTHR35218">
    <property type="entry name" value="RNASE H DOMAIN-CONTAINING PROTEIN"/>
    <property type="match status" value="1"/>
</dbReference>
<dbReference type="GO" id="GO:0004527">
    <property type="term" value="F:exonuclease activity"/>
    <property type="evidence" value="ECO:0007669"/>
    <property type="project" value="UniProtKB-KW"/>
</dbReference>
<evidence type="ECO:0000313" key="1">
    <source>
        <dbReference type="EMBL" id="KAF5178430.1"/>
    </source>
</evidence>
<dbReference type="PANTHER" id="PTHR35218:SF9">
    <property type="entry name" value="ENDONUCLEASE_EXONUCLEASE_PHOSPHATASE DOMAIN-CONTAINING PROTEIN"/>
    <property type="match status" value="1"/>
</dbReference>
<dbReference type="SUPFAM" id="SSF56219">
    <property type="entry name" value="DNase I-like"/>
    <property type="match status" value="1"/>
</dbReference>
<keyword evidence="2" id="KW-1185">Reference proteome</keyword>
<dbReference type="Gene3D" id="3.60.10.10">
    <property type="entry name" value="Endonuclease/exonuclease/phosphatase"/>
    <property type="match status" value="1"/>
</dbReference>
<proteinExistence type="predicted"/>
<dbReference type="Proteomes" id="UP000554482">
    <property type="component" value="Unassembled WGS sequence"/>
</dbReference>
<dbReference type="EMBL" id="JABWDY010040069">
    <property type="protein sequence ID" value="KAF5178430.1"/>
    <property type="molecule type" value="Genomic_DNA"/>
</dbReference>
<keyword evidence="1" id="KW-0255">Endonuclease</keyword>
<protein>
    <submittedName>
        <fullName evidence="1">Endonuclease/exonuclease/phosphatase</fullName>
    </submittedName>
</protein>